<evidence type="ECO:0000313" key="2">
    <source>
        <dbReference type="EMBL" id="KAK4772429.1"/>
    </source>
</evidence>
<dbReference type="PANTHER" id="PTHR11654">
    <property type="entry name" value="OLIGOPEPTIDE TRANSPORTER-RELATED"/>
    <property type="match status" value="1"/>
</dbReference>
<accession>A0AAN7QML2</accession>
<keyword evidence="1" id="KW-1133">Transmembrane helix</keyword>
<evidence type="ECO:0000313" key="3">
    <source>
        <dbReference type="Proteomes" id="UP001346149"/>
    </source>
</evidence>
<gene>
    <name evidence="2" type="ORF">SAY86_014204</name>
</gene>
<name>A0AAN7QML2_TRANT</name>
<protein>
    <submittedName>
        <fullName evidence="2">Uncharacterized protein</fullName>
    </submittedName>
</protein>
<organism evidence="2 3">
    <name type="scientific">Trapa natans</name>
    <name type="common">Water chestnut</name>
    <dbReference type="NCBI Taxonomy" id="22666"/>
    <lineage>
        <taxon>Eukaryota</taxon>
        <taxon>Viridiplantae</taxon>
        <taxon>Streptophyta</taxon>
        <taxon>Embryophyta</taxon>
        <taxon>Tracheophyta</taxon>
        <taxon>Spermatophyta</taxon>
        <taxon>Magnoliopsida</taxon>
        <taxon>eudicotyledons</taxon>
        <taxon>Gunneridae</taxon>
        <taxon>Pentapetalae</taxon>
        <taxon>rosids</taxon>
        <taxon>malvids</taxon>
        <taxon>Myrtales</taxon>
        <taxon>Lythraceae</taxon>
        <taxon>Trapa</taxon>
    </lineage>
</organism>
<reference evidence="2 3" key="1">
    <citation type="journal article" date="2023" name="Hortic Res">
        <title>Pangenome of water caltrop reveals structural variations and asymmetric subgenome divergence after allopolyploidization.</title>
        <authorList>
            <person name="Zhang X."/>
            <person name="Chen Y."/>
            <person name="Wang L."/>
            <person name="Yuan Y."/>
            <person name="Fang M."/>
            <person name="Shi L."/>
            <person name="Lu R."/>
            <person name="Comes H.P."/>
            <person name="Ma Y."/>
            <person name="Chen Y."/>
            <person name="Huang G."/>
            <person name="Zhou Y."/>
            <person name="Zheng Z."/>
            <person name="Qiu Y."/>
        </authorList>
    </citation>
    <scope>NUCLEOTIDE SEQUENCE [LARGE SCALE GENOMIC DNA]</scope>
    <source>
        <strain evidence="2">F231</strain>
    </source>
</reference>
<dbReference type="Gene3D" id="1.20.1250.20">
    <property type="entry name" value="MFS general substrate transporter like domains"/>
    <property type="match status" value="1"/>
</dbReference>
<dbReference type="EMBL" id="JAXQNO010000020">
    <property type="protein sequence ID" value="KAK4772429.1"/>
    <property type="molecule type" value="Genomic_DNA"/>
</dbReference>
<proteinExistence type="predicted"/>
<evidence type="ECO:0000256" key="1">
    <source>
        <dbReference type="SAM" id="Phobius"/>
    </source>
</evidence>
<feature type="transmembrane region" description="Helical" evidence="1">
    <location>
        <begin position="51"/>
        <end position="75"/>
    </location>
</feature>
<dbReference type="Proteomes" id="UP001346149">
    <property type="component" value="Unassembled WGS sequence"/>
</dbReference>
<keyword evidence="1" id="KW-0472">Membrane</keyword>
<keyword evidence="3" id="KW-1185">Reference proteome</keyword>
<dbReference type="AlphaFoldDB" id="A0AAN7QML2"/>
<dbReference type="InterPro" id="IPR036259">
    <property type="entry name" value="MFS_trans_sf"/>
</dbReference>
<sequence>MKSLGTSYYSTSMGLGSFTNVFVMNVIANLSKRNGQLGWITNNLNKSRLDYYYVVIACLAMVNFLYYLVVVKYYVYNVKLIELNKLGKLSLEMEALPATTDETNR</sequence>
<keyword evidence="1" id="KW-0812">Transmembrane</keyword>
<feature type="transmembrane region" description="Helical" evidence="1">
    <location>
        <begin position="12"/>
        <end position="31"/>
    </location>
</feature>
<comment type="caution">
    <text evidence="2">The sequence shown here is derived from an EMBL/GenBank/DDBJ whole genome shotgun (WGS) entry which is preliminary data.</text>
</comment>